<keyword evidence="3" id="KW-1185">Reference proteome</keyword>
<feature type="region of interest" description="Disordered" evidence="1">
    <location>
        <begin position="43"/>
        <end position="67"/>
    </location>
</feature>
<dbReference type="Proteomes" id="UP001500902">
    <property type="component" value="Unassembled WGS sequence"/>
</dbReference>
<evidence type="ECO:0000313" key="3">
    <source>
        <dbReference type="Proteomes" id="UP001500902"/>
    </source>
</evidence>
<accession>A0ABP7BD96</accession>
<gene>
    <name evidence="2" type="ORF">GCM10022224_018400</name>
</gene>
<evidence type="ECO:0000313" key="2">
    <source>
        <dbReference type="EMBL" id="GAA3655572.1"/>
    </source>
</evidence>
<comment type="caution">
    <text evidence="2">The sequence shown here is derived from an EMBL/GenBank/DDBJ whole genome shotgun (WGS) entry which is preliminary data.</text>
</comment>
<organism evidence="2 3">
    <name type="scientific">Nonomuraea antimicrobica</name>
    <dbReference type="NCBI Taxonomy" id="561173"/>
    <lineage>
        <taxon>Bacteria</taxon>
        <taxon>Bacillati</taxon>
        <taxon>Actinomycetota</taxon>
        <taxon>Actinomycetes</taxon>
        <taxon>Streptosporangiales</taxon>
        <taxon>Streptosporangiaceae</taxon>
        <taxon>Nonomuraea</taxon>
    </lineage>
</organism>
<reference evidence="3" key="1">
    <citation type="journal article" date="2019" name="Int. J. Syst. Evol. Microbiol.">
        <title>The Global Catalogue of Microorganisms (GCM) 10K type strain sequencing project: providing services to taxonomists for standard genome sequencing and annotation.</title>
        <authorList>
            <consortium name="The Broad Institute Genomics Platform"/>
            <consortium name="The Broad Institute Genome Sequencing Center for Infectious Disease"/>
            <person name="Wu L."/>
            <person name="Ma J."/>
        </authorList>
    </citation>
    <scope>NUCLEOTIDE SEQUENCE [LARGE SCALE GENOMIC DNA]</scope>
    <source>
        <strain evidence="3">JCM 16904</strain>
    </source>
</reference>
<evidence type="ECO:0000256" key="1">
    <source>
        <dbReference type="SAM" id="MobiDB-lite"/>
    </source>
</evidence>
<protein>
    <submittedName>
        <fullName evidence="2">Uncharacterized protein</fullName>
    </submittedName>
</protein>
<name>A0ABP7BD96_9ACTN</name>
<dbReference type="EMBL" id="BAAAZP010000029">
    <property type="protein sequence ID" value="GAA3655572.1"/>
    <property type="molecule type" value="Genomic_DNA"/>
</dbReference>
<sequence>MAAEDLFEVELVFQGEQGGVVEQVGEGEGGLHVPQTMGFGRVFPRLRKNPKGGPAAPPPRRGECPYW</sequence>
<proteinExistence type="predicted"/>